<dbReference type="InterPro" id="IPR041685">
    <property type="entry name" value="AAA_GajA/Old/RecF-like"/>
</dbReference>
<dbReference type="AlphaFoldDB" id="A0A2A2H2X1"/>
<gene>
    <name evidence="2" type="ORF">ASJ80_01695</name>
</gene>
<protein>
    <recommendedName>
        <fullName evidence="1">Endonuclease GajA/Old nuclease/RecF-like AAA domain-containing protein</fullName>
    </recommendedName>
</protein>
<organism evidence="2 3">
    <name type="scientific">Methanobacterium bryantii</name>
    <dbReference type="NCBI Taxonomy" id="2161"/>
    <lineage>
        <taxon>Archaea</taxon>
        <taxon>Methanobacteriati</taxon>
        <taxon>Methanobacteriota</taxon>
        <taxon>Methanomada group</taxon>
        <taxon>Methanobacteria</taxon>
        <taxon>Methanobacteriales</taxon>
        <taxon>Methanobacteriaceae</taxon>
        <taxon>Methanobacterium</taxon>
    </lineage>
</organism>
<dbReference type="EMBL" id="LMVM01000037">
    <property type="protein sequence ID" value="PAV03705.1"/>
    <property type="molecule type" value="Genomic_DNA"/>
</dbReference>
<evidence type="ECO:0000313" key="3">
    <source>
        <dbReference type="Proteomes" id="UP000217784"/>
    </source>
</evidence>
<reference evidence="2 3" key="1">
    <citation type="journal article" date="2017" name="BMC Genomics">
        <title>Genomic analysis of methanogenic archaea reveals a shift towards energy conservation.</title>
        <authorList>
            <person name="Gilmore S.P."/>
            <person name="Henske J.K."/>
            <person name="Sexton J.A."/>
            <person name="Solomon K.V."/>
            <person name="Seppala S."/>
            <person name="Yoo J.I."/>
            <person name="Huyett L.M."/>
            <person name="Pressman A."/>
            <person name="Cogan J.Z."/>
            <person name="Kivenson V."/>
            <person name="Peng X."/>
            <person name="Tan Y."/>
            <person name="Valentine D.L."/>
            <person name="O'Malley M.A."/>
        </authorList>
    </citation>
    <scope>NUCLEOTIDE SEQUENCE [LARGE SCALE GENOMIC DNA]</scope>
    <source>
        <strain evidence="2 3">M.o.H.</strain>
    </source>
</reference>
<dbReference type="OrthoDB" id="25344at2157"/>
<dbReference type="SUPFAM" id="SSF52540">
    <property type="entry name" value="P-loop containing nucleoside triphosphate hydrolases"/>
    <property type="match status" value="1"/>
</dbReference>
<dbReference type="PANTHER" id="PTHR43581:SF4">
    <property type="entry name" value="ATP_GTP PHOSPHATASE"/>
    <property type="match status" value="1"/>
</dbReference>
<proteinExistence type="predicted"/>
<evidence type="ECO:0000313" key="2">
    <source>
        <dbReference type="EMBL" id="PAV03705.1"/>
    </source>
</evidence>
<sequence>MGTIIKEIKISDDSYSFISEGKEGDVLKNLSKINIFVGQNNSGKSRFLRSIVKNRDLKYLPNNNDYIEINEFIRRLNDAIQKFIYKHKRLLNSQYMQKLNSKLHEVTEIEYLEYGENHLISLFELNDLIKSLDVTSYSNTDPEEMGMRNDIEVSLNTDLEENVHLAEPLGKELINILDKCSSSLEKPLKDYNFDFEFNKIYIPILRGSRTINLGVNTRNYNYKDMKDYSLPYDIDSDLYKFRTLLDYFASEVEEDPSFSDTVFTGLSTYDAVRNHKVSEDEEKQDLMDEFEEYLSENFFVNEKVKITSADDENGNKKDVIIVKIGNERGKPIYDLGDGIQSIITITLPLFLIKDKIKGNENVLVFIEEPEHLLHPSLQRKLIETFNDERFKGFQFFFTTHSNHFLDISLDFEGISMFTVSKHLDDYNNSKFLVKNVDFGDNNLLNLLGIRSSSVFLTNCNIWVEGITDVLYLRRFFNIYQDYMKKKNKNFKKFDEDRHYSFYVYNGSDITNLLDLSIDTDDRRLNRLLVVRDGDTEKVKHKKAENDELKNKLSNKFKLLDCWEVENLLAEHVILKTLEKDKRYRNKISNKTFKPKEYKNGDLGDFIKVNVCGNQIGWNPIKKKKKFYERVEKNIVDWDDLSKGMRELCDEIHNFIKENNL</sequence>
<dbReference type="Proteomes" id="UP000217784">
    <property type="component" value="Unassembled WGS sequence"/>
</dbReference>
<comment type="caution">
    <text evidence="2">The sequence shown here is derived from an EMBL/GenBank/DDBJ whole genome shotgun (WGS) entry which is preliminary data.</text>
</comment>
<name>A0A2A2H2X1_METBR</name>
<dbReference type="RefSeq" id="WP_069583163.1">
    <property type="nucleotide sequence ID" value="NZ_LMVM01000037.1"/>
</dbReference>
<dbReference type="InterPro" id="IPR027417">
    <property type="entry name" value="P-loop_NTPase"/>
</dbReference>
<dbReference type="Pfam" id="PF13175">
    <property type="entry name" value="AAA_15"/>
    <property type="match status" value="1"/>
</dbReference>
<dbReference type="InterPro" id="IPR051396">
    <property type="entry name" value="Bact_Antivir_Def_Nuclease"/>
</dbReference>
<evidence type="ECO:0000259" key="1">
    <source>
        <dbReference type="Pfam" id="PF13175"/>
    </source>
</evidence>
<keyword evidence="3" id="KW-1185">Reference proteome</keyword>
<dbReference type="Gene3D" id="3.40.50.300">
    <property type="entry name" value="P-loop containing nucleotide triphosphate hydrolases"/>
    <property type="match status" value="1"/>
</dbReference>
<accession>A0A2A2H2X1</accession>
<dbReference type="PANTHER" id="PTHR43581">
    <property type="entry name" value="ATP/GTP PHOSPHATASE"/>
    <property type="match status" value="1"/>
</dbReference>
<feature type="domain" description="Endonuclease GajA/Old nuclease/RecF-like AAA" evidence="1">
    <location>
        <begin position="29"/>
        <end position="404"/>
    </location>
</feature>